<feature type="region of interest" description="Disordered" evidence="1">
    <location>
        <begin position="290"/>
        <end position="483"/>
    </location>
</feature>
<dbReference type="PANTHER" id="PTHR40269:SF1">
    <property type="entry name" value="OUTER MEMBRANE PROTEIN"/>
    <property type="match status" value="1"/>
</dbReference>
<reference evidence="3 4" key="1">
    <citation type="submission" date="2006-12" db="EMBL/GenBank/DDBJ databases">
        <title>Complete sequence of Shewanella amazonensis SB2B.</title>
        <authorList>
            <consortium name="US DOE Joint Genome Institute"/>
            <person name="Copeland A."/>
            <person name="Lucas S."/>
            <person name="Lapidus A."/>
            <person name="Barry K."/>
            <person name="Detter J.C."/>
            <person name="Glavina del Rio T."/>
            <person name="Hammon N."/>
            <person name="Israni S."/>
            <person name="Dalin E."/>
            <person name="Tice H."/>
            <person name="Pitluck S."/>
            <person name="Munk A.C."/>
            <person name="Brettin T."/>
            <person name="Bruce D."/>
            <person name="Han C."/>
            <person name="Tapia R."/>
            <person name="Gilna P."/>
            <person name="Schmutz J."/>
            <person name="Larimer F."/>
            <person name="Land M."/>
            <person name="Hauser L."/>
            <person name="Kyrpides N."/>
            <person name="Mikhailova N."/>
            <person name="Fredrickson J."/>
            <person name="Richardson P."/>
        </authorList>
    </citation>
    <scope>NUCLEOTIDE SEQUENCE [LARGE SCALE GENOMIC DNA]</scope>
    <source>
        <strain evidence="4">ATCC BAA-1098 / SB2B</strain>
    </source>
</reference>
<proteinExistence type="predicted"/>
<feature type="compositionally biased region" description="Basic and acidic residues" evidence="1">
    <location>
        <begin position="296"/>
        <end position="308"/>
    </location>
</feature>
<gene>
    <name evidence="3" type="ordered locus">Sama_3311</name>
</gene>
<dbReference type="Pfam" id="PF11737">
    <property type="entry name" value="DUF3300"/>
    <property type="match status" value="1"/>
</dbReference>
<dbReference type="KEGG" id="saz:Sama_3311"/>
<dbReference type="AlphaFoldDB" id="A1SAV7"/>
<evidence type="ECO:0008006" key="5">
    <source>
        <dbReference type="Google" id="ProtNLM"/>
    </source>
</evidence>
<dbReference type="RefSeq" id="WP_011761418.1">
    <property type="nucleotide sequence ID" value="NC_008700.1"/>
</dbReference>
<feature type="compositionally biased region" description="Basic and acidic residues" evidence="1">
    <location>
        <begin position="408"/>
        <end position="426"/>
    </location>
</feature>
<feature type="chain" id="PRO_5002636947" description="Lipoprotein" evidence="2">
    <location>
        <begin position="29"/>
        <end position="483"/>
    </location>
</feature>
<feature type="compositionally biased region" description="Basic and acidic residues" evidence="1">
    <location>
        <begin position="320"/>
        <end position="401"/>
    </location>
</feature>
<dbReference type="EMBL" id="CP000507">
    <property type="protein sequence ID" value="ABM01514.1"/>
    <property type="molecule type" value="Genomic_DNA"/>
</dbReference>
<evidence type="ECO:0000256" key="2">
    <source>
        <dbReference type="SAM" id="SignalP"/>
    </source>
</evidence>
<dbReference type="eggNOG" id="COG3064">
    <property type="taxonomic scope" value="Bacteria"/>
</dbReference>
<dbReference type="PROSITE" id="PS51257">
    <property type="entry name" value="PROKAR_LIPOPROTEIN"/>
    <property type="match status" value="1"/>
</dbReference>
<dbReference type="InterPro" id="IPR021728">
    <property type="entry name" value="DUF3300"/>
</dbReference>
<feature type="compositionally biased region" description="Basic and acidic residues" evidence="1">
    <location>
        <begin position="436"/>
        <end position="483"/>
    </location>
</feature>
<sequence>MNRSIRIQLVSALMCLPLFSGCTSVAQAEPSEYSSSIRAERFSEAELARLLAPIALYPDTLLTHILIASSYPLEVVEAQRWREKNRKLGDKKLMDKAEKQGWDPSVTALIAFPNVLERMSDDLNWTRDLGDAFLADEEAVLDSIQMLRREADRAGNLDGGDNLVVKRQPTQIIIESPSPEIIYVPYYDPRVVYGHWRWNRYPPVYWAPFPGYVSYHRHFGWHSGISISFNFYFSNFHWYDRHVIVHHHHHYRRPPEPRYAISQGAQRWRHDPGHRHGVAYRSADVRQRFNVSTPSRIERDHRRHDEYSRVVSQQHNPQVRSRELSQSREQEFKARMNSSERRFENNGNSSRERDVGNSSRERDMGHQSHDRELRQQLNSRERADSRERMDNRERMESRERSQPQQRGFEQREPQRERQQFQERQRDAQPAQPREQQVQRERQREAQHDARQQRQQPREHQQPQRERPQPQRERHNDHPRERNL</sequence>
<feature type="compositionally biased region" description="Polar residues" evidence="1">
    <location>
        <begin position="310"/>
        <end position="319"/>
    </location>
</feature>
<dbReference type="STRING" id="326297.Sama_3311"/>
<evidence type="ECO:0000313" key="4">
    <source>
        <dbReference type="Proteomes" id="UP000009175"/>
    </source>
</evidence>
<dbReference type="Proteomes" id="UP000009175">
    <property type="component" value="Chromosome"/>
</dbReference>
<keyword evidence="2" id="KW-0732">Signal</keyword>
<organism evidence="3 4">
    <name type="scientific">Shewanella amazonensis (strain ATCC BAA-1098 / SB2B)</name>
    <dbReference type="NCBI Taxonomy" id="326297"/>
    <lineage>
        <taxon>Bacteria</taxon>
        <taxon>Pseudomonadati</taxon>
        <taxon>Pseudomonadota</taxon>
        <taxon>Gammaproteobacteria</taxon>
        <taxon>Alteromonadales</taxon>
        <taxon>Shewanellaceae</taxon>
        <taxon>Shewanella</taxon>
    </lineage>
</organism>
<dbReference type="PANTHER" id="PTHR40269">
    <property type="entry name" value="OUTER MEMBRANE PROTEIN-RELATED"/>
    <property type="match status" value="1"/>
</dbReference>
<protein>
    <recommendedName>
        <fullName evidence="5">Lipoprotein</fullName>
    </recommendedName>
</protein>
<dbReference type="HOGENOM" id="CLU_024625_5_1_6"/>
<dbReference type="OrthoDB" id="197257at2"/>
<evidence type="ECO:0000313" key="3">
    <source>
        <dbReference type="EMBL" id="ABM01514.1"/>
    </source>
</evidence>
<accession>A1SAV7</accession>
<name>A1SAV7_SHEAM</name>
<evidence type="ECO:0000256" key="1">
    <source>
        <dbReference type="SAM" id="MobiDB-lite"/>
    </source>
</evidence>
<feature type="signal peptide" evidence="2">
    <location>
        <begin position="1"/>
        <end position="28"/>
    </location>
</feature>
<keyword evidence="4" id="KW-1185">Reference proteome</keyword>